<evidence type="ECO:0000313" key="6">
    <source>
        <dbReference type="Proteomes" id="UP000295807"/>
    </source>
</evidence>
<evidence type="ECO:0000256" key="1">
    <source>
        <dbReference type="ARBA" id="ARBA00008694"/>
    </source>
</evidence>
<dbReference type="InterPro" id="IPR051016">
    <property type="entry name" value="Diverse_Substrate_AcTransf"/>
</dbReference>
<evidence type="ECO:0000256" key="3">
    <source>
        <dbReference type="ARBA" id="ARBA00023315"/>
    </source>
</evidence>
<dbReference type="PROSITE" id="PS51186">
    <property type="entry name" value="GNAT"/>
    <property type="match status" value="1"/>
</dbReference>
<name>A0A4R3KT07_9SPHI</name>
<dbReference type="PANTHER" id="PTHR10545:SF29">
    <property type="entry name" value="GH14572P-RELATED"/>
    <property type="match status" value="1"/>
</dbReference>
<dbReference type="EMBL" id="SMAD01000003">
    <property type="protein sequence ID" value="TCS88368.1"/>
    <property type="molecule type" value="Genomic_DNA"/>
</dbReference>
<dbReference type="GO" id="GO:0008080">
    <property type="term" value="F:N-acetyltransferase activity"/>
    <property type="evidence" value="ECO:0007669"/>
    <property type="project" value="TreeGrafter"/>
</dbReference>
<dbReference type="Proteomes" id="UP000295807">
    <property type="component" value="Unassembled WGS sequence"/>
</dbReference>
<dbReference type="FunFam" id="3.40.630.30:FF:000064">
    <property type="entry name" value="GNAT family acetyltransferase"/>
    <property type="match status" value="1"/>
</dbReference>
<evidence type="ECO:0000259" key="4">
    <source>
        <dbReference type="PROSITE" id="PS51186"/>
    </source>
</evidence>
<reference evidence="5 6" key="1">
    <citation type="submission" date="2019-03" db="EMBL/GenBank/DDBJ databases">
        <title>Genomic Encyclopedia of Type Strains, Phase IV (KMG-IV): sequencing the most valuable type-strain genomes for metagenomic binning, comparative biology and taxonomic classification.</title>
        <authorList>
            <person name="Goeker M."/>
        </authorList>
    </citation>
    <scope>NUCLEOTIDE SEQUENCE [LARGE SCALE GENOMIC DNA]</scope>
    <source>
        <strain evidence="5 6">DSM 21100</strain>
    </source>
</reference>
<protein>
    <submittedName>
        <fullName evidence="5">L-amino acid N-acyltransferase YncA</fullName>
    </submittedName>
</protein>
<keyword evidence="3 5" id="KW-0012">Acyltransferase</keyword>
<keyword evidence="2 5" id="KW-0808">Transferase</keyword>
<gene>
    <name evidence="5" type="ORF">EDD80_103232</name>
</gene>
<dbReference type="Gene3D" id="3.40.630.30">
    <property type="match status" value="1"/>
</dbReference>
<dbReference type="CDD" id="cd04301">
    <property type="entry name" value="NAT_SF"/>
    <property type="match status" value="1"/>
</dbReference>
<evidence type="ECO:0000256" key="2">
    <source>
        <dbReference type="ARBA" id="ARBA00022679"/>
    </source>
</evidence>
<comment type="caution">
    <text evidence="5">The sequence shown here is derived from an EMBL/GenBank/DDBJ whole genome shotgun (WGS) entry which is preliminary data.</text>
</comment>
<keyword evidence="6" id="KW-1185">Reference proteome</keyword>
<organism evidence="5 6">
    <name type="scientific">Anseongella ginsenosidimutans</name>
    <dbReference type="NCBI Taxonomy" id="496056"/>
    <lineage>
        <taxon>Bacteria</taxon>
        <taxon>Pseudomonadati</taxon>
        <taxon>Bacteroidota</taxon>
        <taxon>Sphingobacteriia</taxon>
        <taxon>Sphingobacteriales</taxon>
        <taxon>Sphingobacteriaceae</taxon>
        <taxon>Anseongella</taxon>
    </lineage>
</organism>
<dbReference type="InterPro" id="IPR016181">
    <property type="entry name" value="Acyl_CoA_acyltransferase"/>
</dbReference>
<feature type="domain" description="N-acetyltransferase" evidence="4">
    <location>
        <begin position="6"/>
        <end position="157"/>
    </location>
</feature>
<dbReference type="InterPro" id="IPR000182">
    <property type="entry name" value="GNAT_dom"/>
</dbReference>
<dbReference type="Pfam" id="PF00583">
    <property type="entry name" value="Acetyltransf_1"/>
    <property type="match status" value="1"/>
</dbReference>
<proteinExistence type="inferred from homology"/>
<comment type="similarity">
    <text evidence="1">Belongs to the acetyltransferase family.</text>
</comment>
<dbReference type="PANTHER" id="PTHR10545">
    <property type="entry name" value="DIAMINE N-ACETYLTRANSFERASE"/>
    <property type="match status" value="1"/>
</dbReference>
<dbReference type="RefSeq" id="WP_192901579.1">
    <property type="nucleotide sequence ID" value="NZ_CP042432.1"/>
</dbReference>
<evidence type="ECO:0000313" key="5">
    <source>
        <dbReference type="EMBL" id="TCS88368.1"/>
    </source>
</evidence>
<dbReference type="AlphaFoldDB" id="A0A4R3KT07"/>
<accession>A0A4R3KT07</accession>
<sequence>MLIERTVIRKAEKKDCAAMLELVRELAVYEKAPDEVTVSLDEMKEAGFGPSPVWWAFVAETDGKLVGISLYYIRYSTWKGRRLYLEDIVVNEAFRGKGLGKLLFDATAREAGRMGMKGMTWQVLDWNQPAINFYKRYQASIEKGWLNASLSEEQLANF</sequence>
<dbReference type="SUPFAM" id="SSF55729">
    <property type="entry name" value="Acyl-CoA N-acyltransferases (Nat)"/>
    <property type="match status" value="1"/>
</dbReference>